<keyword evidence="2" id="KW-0472">Membrane</keyword>
<evidence type="ECO:0000256" key="1">
    <source>
        <dbReference type="SAM" id="MobiDB-lite"/>
    </source>
</evidence>
<feature type="region of interest" description="Disordered" evidence="1">
    <location>
        <begin position="316"/>
        <end position="409"/>
    </location>
</feature>
<feature type="region of interest" description="Disordered" evidence="1">
    <location>
        <begin position="103"/>
        <end position="153"/>
    </location>
</feature>
<dbReference type="Proteomes" id="UP000003656">
    <property type="component" value="Unassembled WGS sequence"/>
</dbReference>
<comment type="caution">
    <text evidence="3">The sequence shown here is derived from an EMBL/GenBank/DDBJ whole genome shotgun (WGS) entry which is preliminary data.</text>
</comment>
<feature type="compositionally biased region" description="Low complexity" evidence="1">
    <location>
        <begin position="118"/>
        <end position="137"/>
    </location>
</feature>
<dbReference type="STRING" id="561180.BIFGAL_03390"/>
<evidence type="ECO:0000256" key="2">
    <source>
        <dbReference type="SAM" id="Phobius"/>
    </source>
</evidence>
<organism evidence="3 4">
    <name type="scientific">Bifidobacterium gallicum DSM 20093 = LMG 11596</name>
    <dbReference type="NCBI Taxonomy" id="561180"/>
    <lineage>
        <taxon>Bacteria</taxon>
        <taxon>Bacillati</taxon>
        <taxon>Actinomycetota</taxon>
        <taxon>Actinomycetes</taxon>
        <taxon>Bifidobacteriales</taxon>
        <taxon>Bifidobacteriaceae</taxon>
        <taxon>Bifidobacterium</taxon>
    </lineage>
</organism>
<protein>
    <recommendedName>
        <fullName evidence="5">TPM domain-containing protein</fullName>
    </recommendedName>
</protein>
<feature type="compositionally biased region" description="Polar residues" evidence="1">
    <location>
        <begin position="398"/>
        <end position="409"/>
    </location>
</feature>
<feature type="compositionally biased region" description="Basic and acidic residues" evidence="1">
    <location>
        <begin position="324"/>
        <end position="339"/>
    </location>
</feature>
<keyword evidence="2" id="KW-1133">Transmembrane helix</keyword>
<dbReference type="AlphaFoldDB" id="D1NU69"/>
<accession>D1NU69</accession>
<proteinExistence type="predicted"/>
<dbReference type="EMBL" id="ABXB03000002">
    <property type="protein sequence ID" value="EFA23273.1"/>
    <property type="molecule type" value="Genomic_DNA"/>
</dbReference>
<sequence length="409" mass="44381">MHGAELRAWRLMPYHAVAHMCHEMTVLWRPAKSRTVHYSELMAFFAHKPAQTDVVENEAMHPHLRSRLTTRISHAAAAALTVTLALCMLWLPSTAVIQPSTAWADDPQPAQTSQPNQSPDAASPSSSSDSTAEPVDSASAQAQNSESYITDTPNLLGDHLSEVSDAIAATKQETGVTVRLLYLDSFNTTESAEQWASSLLASLNPAPNTVMLAVAANDGNLVVVVSPNSDEWLRKQSTVDDLSDAAIKPIVDANSGNGPDWAQSALSLMAAIKTAKDTSTAHSSVSAGIVVLIVIIVLLLVLAIVMIWWRKTHKPRRKSRHSRRAAEERWYESIAESRQKAHAHRRHREAKEAKESKKSKESKESKDPEELEESESSRTGQSAQDTSPAEPVDPSDTFCASTTASGGGE</sequence>
<feature type="transmembrane region" description="Helical" evidence="2">
    <location>
        <begin position="285"/>
        <end position="309"/>
    </location>
</feature>
<feature type="compositionally biased region" description="Polar residues" evidence="1">
    <location>
        <begin position="378"/>
        <end position="387"/>
    </location>
</feature>
<name>D1NU69_9BIFI</name>
<dbReference type="Gene3D" id="3.10.310.50">
    <property type="match status" value="1"/>
</dbReference>
<feature type="compositionally biased region" description="Polar residues" evidence="1">
    <location>
        <begin position="138"/>
        <end position="153"/>
    </location>
</feature>
<keyword evidence="2" id="KW-0812">Transmembrane</keyword>
<feature type="compositionally biased region" description="Basic and acidic residues" evidence="1">
    <location>
        <begin position="349"/>
        <end position="368"/>
    </location>
</feature>
<dbReference type="eggNOG" id="ENOG5031Y3Y">
    <property type="taxonomic scope" value="Bacteria"/>
</dbReference>
<gene>
    <name evidence="3" type="ORF">BIFGAL_03390</name>
</gene>
<reference evidence="3 4" key="1">
    <citation type="submission" date="2009-11" db="EMBL/GenBank/DDBJ databases">
        <authorList>
            <person name="Weinstock G."/>
            <person name="Sodergren E."/>
            <person name="Clifton S."/>
            <person name="Fulton L."/>
            <person name="Fulton B."/>
            <person name="Courtney L."/>
            <person name="Fronick C."/>
            <person name="Harrison M."/>
            <person name="Strong C."/>
            <person name="Farmer C."/>
            <person name="Delahaunty K."/>
            <person name="Markovic C."/>
            <person name="Hall O."/>
            <person name="Minx P."/>
            <person name="Tomlinson C."/>
            <person name="Mitreva M."/>
            <person name="Nelson J."/>
            <person name="Hou S."/>
            <person name="Wollam A."/>
            <person name="Pepin K.H."/>
            <person name="Johnson M."/>
            <person name="Bhonagiri V."/>
            <person name="Nash W.E."/>
            <person name="Warren W."/>
            <person name="Chinwalla A."/>
            <person name="Mardis E.R."/>
            <person name="Wilson R.K."/>
        </authorList>
    </citation>
    <scope>NUCLEOTIDE SEQUENCE [LARGE SCALE GENOMIC DNA]</scope>
    <source>
        <strain evidence="3 4">DSM 20093</strain>
    </source>
</reference>
<evidence type="ECO:0000313" key="4">
    <source>
        <dbReference type="Proteomes" id="UP000003656"/>
    </source>
</evidence>
<evidence type="ECO:0008006" key="5">
    <source>
        <dbReference type="Google" id="ProtNLM"/>
    </source>
</evidence>
<evidence type="ECO:0000313" key="3">
    <source>
        <dbReference type="EMBL" id="EFA23273.1"/>
    </source>
</evidence>
<feature type="transmembrane region" description="Helical" evidence="2">
    <location>
        <begin position="72"/>
        <end position="91"/>
    </location>
</feature>